<keyword evidence="1" id="KW-0472">Membrane</keyword>
<keyword evidence="1" id="KW-1133">Transmembrane helix</keyword>
<accession>A0AAP2D8I2</accession>
<feature type="transmembrane region" description="Helical" evidence="1">
    <location>
        <begin position="83"/>
        <end position="103"/>
    </location>
</feature>
<dbReference type="InterPro" id="IPR006860">
    <property type="entry name" value="FecR"/>
</dbReference>
<dbReference type="Gene3D" id="3.55.50.30">
    <property type="match status" value="1"/>
</dbReference>
<evidence type="ECO:0000259" key="2">
    <source>
        <dbReference type="Pfam" id="PF04773"/>
    </source>
</evidence>
<keyword evidence="1" id="KW-0812">Transmembrane</keyword>
<evidence type="ECO:0000259" key="3">
    <source>
        <dbReference type="Pfam" id="PF16344"/>
    </source>
</evidence>
<evidence type="ECO:0000313" key="5">
    <source>
        <dbReference type="Proteomes" id="UP001319180"/>
    </source>
</evidence>
<dbReference type="EMBL" id="JAHESC010000007">
    <property type="protein sequence ID" value="MBT1686290.1"/>
    <property type="molecule type" value="Genomic_DNA"/>
</dbReference>
<dbReference type="RefSeq" id="WP_254089530.1">
    <property type="nucleotide sequence ID" value="NZ_JAHESC010000007.1"/>
</dbReference>
<comment type="caution">
    <text evidence="4">The sequence shown here is derived from an EMBL/GenBank/DDBJ whole genome shotgun (WGS) entry which is preliminary data.</text>
</comment>
<dbReference type="PANTHER" id="PTHR30273">
    <property type="entry name" value="PERIPLASMIC SIGNAL SENSOR AND SIGMA FACTOR ACTIVATOR FECR-RELATED"/>
    <property type="match status" value="1"/>
</dbReference>
<keyword evidence="5" id="KW-1185">Reference proteome</keyword>
<protein>
    <submittedName>
        <fullName evidence="4">FecR domain-containing protein</fullName>
    </submittedName>
</protein>
<name>A0AAP2D8I2_9BACT</name>
<dbReference type="PANTHER" id="PTHR30273:SF2">
    <property type="entry name" value="PROTEIN FECR"/>
    <property type="match status" value="1"/>
</dbReference>
<dbReference type="AlphaFoldDB" id="A0AAP2D8I2"/>
<feature type="domain" description="FecR protein" evidence="2">
    <location>
        <begin position="128"/>
        <end position="216"/>
    </location>
</feature>
<dbReference type="GO" id="GO:0016989">
    <property type="term" value="F:sigma factor antagonist activity"/>
    <property type="evidence" value="ECO:0007669"/>
    <property type="project" value="TreeGrafter"/>
</dbReference>
<evidence type="ECO:0000256" key="1">
    <source>
        <dbReference type="SAM" id="Phobius"/>
    </source>
</evidence>
<gene>
    <name evidence="4" type="ORF">KK078_06970</name>
</gene>
<evidence type="ECO:0000313" key="4">
    <source>
        <dbReference type="EMBL" id="MBT1686290.1"/>
    </source>
</evidence>
<sequence>MNSKDVTPELLQRYLQHDCTPEEEARVNAWYAALNDREIHVLPLTPAQQDLVERSMLRRIRQTLGEHAPMPYVQPQRARPSRLFYQIAASVAILALAAGAYWFTTRMPFHSGQVSRVTETRHVVNTSRTILRQSLPDGSVVWLQPGSEMDYPAAFAATERTLQLKGEAFFSIARDPSKPFLITSGNVLTRVLGTSFNIKAYEHAPSIEVSVMTGKVSVNIQDSIDNTTHADASSVSLVAQQRARYVKAQHRLEKQEGQDLPELDIWKSTSFVFENEPLRNVLPLLNEKFSVHIETENKALMNCLLRADLSNLNLPDILEMLSLSVDATYELEGNTIRLRGQGCSPLPNPK</sequence>
<dbReference type="PIRSF" id="PIRSF018266">
    <property type="entry name" value="FecR"/>
    <property type="match status" value="1"/>
</dbReference>
<organism evidence="4 5">
    <name type="scientific">Dawidia soli</name>
    <dbReference type="NCBI Taxonomy" id="2782352"/>
    <lineage>
        <taxon>Bacteria</taxon>
        <taxon>Pseudomonadati</taxon>
        <taxon>Bacteroidota</taxon>
        <taxon>Cytophagia</taxon>
        <taxon>Cytophagales</taxon>
        <taxon>Chryseotaleaceae</taxon>
        <taxon>Dawidia</taxon>
    </lineage>
</organism>
<dbReference type="InterPro" id="IPR032508">
    <property type="entry name" value="FecR_C"/>
</dbReference>
<dbReference type="Proteomes" id="UP001319180">
    <property type="component" value="Unassembled WGS sequence"/>
</dbReference>
<feature type="domain" description="Protein FecR C-terminal" evidence="3">
    <location>
        <begin position="271"/>
        <end position="336"/>
    </location>
</feature>
<dbReference type="Pfam" id="PF16344">
    <property type="entry name" value="FecR_C"/>
    <property type="match status" value="1"/>
</dbReference>
<dbReference type="Pfam" id="PF04773">
    <property type="entry name" value="FecR"/>
    <property type="match status" value="1"/>
</dbReference>
<reference evidence="4 5" key="1">
    <citation type="submission" date="2021-05" db="EMBL/GenBank/DDBJ databases">
        <title>A Polyphasic approach of four new species of the genus Ohtaekwangia: Ohtaekwangia histidinii sp. nov., Ohtaekwangia cretensis sp. nov., Ohtaekwangia indiensis sp. nov., Ohtaekwangia reichenbachii sp. nov. from diverse environment.</title>
        <authorList>
            <person name="Octaviana S."/>
        </authorList>
    </citation>
    <scope>NUCLEOTIDE SEQUENCE [LARGE SCALE GENOMIC DNA]</scope>
    <source>
        <strain evidence="4 5">PWU37</strain>
    </source>
</reference>
<dbReference type="InterPro" id="IPR012373">
    <property type="entry name" value="Ferrdict_sens_TM"/>
</dbReference>
<proteinExistence type="predicted"/>
<dbReference type="Gene3D" id="2.60.120.1440">
    <property type="match status" value="1"/>
</dbReference>